<dbReference type="RefSeq" id="WP_123575829.1">
    <property type="nucleotide sequence ID" value="NZ_RKHG01000001.1"/>
</dbReference>
<organism evidence="2 3">
    <name type="scientific">Luteococcus japonicus</name>
    <dbReference type="NCBI Taxonomy" id="33984"/>
    <lineage>
        <taxon>Bacteria</taxon>
        <taxon>Bacillati</taxon>
        <taxon>Actinomycetota</taxon>
        <taxon>Actinomycetes</taxon>
        <taxon>Propionibacteriales</taxon>
        <taxon>Propionibacteriaceae</taxon>
        <taxon>Luteococcus</taxon>
    </lineage>
</organism>
<gene>
    <name evidence="2" type="ORF">EDD41_2088</name>
</gene>
<reference evidence="2 3" key="1">
    <citation type="submission" date="2018-11" db="EMBL/GenBank/DDBJ databases">
        <title>Sequencing the genomes of 1000 actinobacteria strains.</title>
        <authorList>
            <person name="Klenk H.-P."/>
        </authorList>
    </citation>
    <scope>NUCLEOTIDE SEQUENCE [LARGE SCALE GENOMIC DNA]</scope>
    <source>
        <strain evidence="2 3">DSM 10546</strain>
    </source>
</reference>
<accession>A0A3N1ZVJ8</accession>
<dbReference type="EMBL" id="RKHG01000001">
    <property type="protein sequence ID" value="ROR54855.1"/>
    <property type="molecule type" value="Genomic_DNA"/>
</dbReference>
<dbReference type="AlphaFoldDB" id="A0A3N1ZVJ8"/>
<feature type="compositionally biased region" description="Basic and acidic residues" evidence="1">
    <location>
        <begin position="1"/>
        <end position="15"/>
    </location>
</feature>
<comment type="caution">
    <text evidence="2">The sequence shown here is derived from an EMBL/GenBank/DDBJ whole genome shotgun (WGS) entry which is preliminary data.</text>
</comment>
<evidence type="ECO:0000313" key="2">
    <source>
        <dbReference type="EMBL" id="ROR54855.1"/>
    </source>
</evidence>
<protein>
    <submittedName>
        <fullName evidence="2">Uncharacterized protein</fullName>
    </submittedName>
</protein>
<sequence>MPDTSRAGREPDAGDVRPIQCDGPMTAAHDDSQELPMDSVEQPQTPADQAAWVHDVLRRAPGQMLPEAVRQRVLDALQVEQDLRENSDFNPDADVEDLVALDAKDQAFRAFSRMPKRATDWS</sequence>
<dbReference type="Proteomes" id="UP000275749">
    <property type="component" value="Unassembled WGS sequence"/>
</dbReference>
<proteinExistence type="predicted"/>
<name>A0A3N1ZVJ8_9ACTN</name>
<evidence type="ECO:0000256" key="1">
    <source>
        <dbReference type="SAM" id="MobiDB-lite"/>
    </source>
</evidence>
<feature type="region of interest" description="Disordered" evidence="1">
    <location>
        <begin position="1"/>
        <end position="47"/>
    </location>
</feature>
<evidence type="ECO:0000313" key="3">
    <source>
        <dbReference type="Proteomes" id="UP000275749"/>
    </source>
</evidence>